<accession>A0A0N0P769</accession>
<feature type="region of interest" description="Disordered" evidence="1">
    <location>
        <begin position="398"/>
        <end position="424"/>
    </location>
</feature>
<evidence type="ECO:0000256" key="3">
    <source>
        <dbReference type="SAM" id="SignalP"/>
    </source>
</evidence>
<feature type="signal peptide" evidence="3">
    <location>
        <begin position="1"/>
        <end position="26"/>
    </location>
</feature>
<gene>
    <name evidence="4" type="ORF">ABL78_2418</name>
</gene>
<evidence type="ECO:0000256" key="1">
    <source>
        <dbReference type="SAM" id="MobiDB-lite"/>
    </source>
</evidence>
<sequence length="633" mass="69114">MARTRGALVAAATGLVILLCLQAVMAVADDSKKLYPACGGKEYTATAKSQEEATLYSYPYSHNGIALDCLAYEVTSLKGGQKDQKKDHCLIEHQTEYAYSLVLRATYVGNDDERVTREFSIRDMTGGSLTEVTARMPQHSKYSIVFKNLGSKKCNLQIRALVSLNTVQSVNASAAGPTVVAIEPRTVYTKDSPRTYLVLNHGSGSKPNRSDVVQLVDYTLSTCAKPVGDVITMDYTSTIPSSVHIPGDPSDYSVRTTVLHTPNTYRVCFRSADLSSALEIAVITVFSGNPSYYEVISGQDADGRVVVGNEATIKFYGYDLDTRQHGDAAKFVWFTEECDSGAPAAGVPLSEDLGPADNYGPRTTYSLWTWTLKEDGAFKVCYKRKAAGRWTEVPSIEDVGPGAASTSTTYAPIPDPTDPSTKEKCPKLTYDAQNPWEKYKSIQVSLATKDIPDNFFNTLSQILCLPVNMFTVTHSRKTKNGYKNVFLTLNCDATGNEGVCDTTERLNYFVRLSSEALHENGITAVVGSTSMFAFDDDKVVVIMKRSSTTLVFCALCVLAGGGMAVFAVSRYQERRHHFTQFGLEEEDIDDMYNFDGAPGSGAPIAAARNHYDVPGVPPPPPPRIQNAFIEIED</sequence>
<evidence type="ECO:0000313" key="5">
    <source>
        <dbReference type="Proteomes" id="UP000038009"/>
    </source>
</evidence>
<evidence type="ECO:0000256" key="2">
    <source>
        <dbReference type="SAM" id="Phobius"/>
    </source>
</evidence>
<dbReference type="OrthoDB" id="270523at2759"/>
<feature type="transmembrane region" description="Helical" evidence="2">
    <location>
        <begin position="549"/>
        <end position="568"/>
    </location>
</feature>
<protein>
    <submittedName>
        <fullName evidence="4">Putative Golgi/lysosome glycoprotein</fullName>
    </submittedName>
</protein>
<dbReference type="AlphaFoldDB" id="A0A0N0P769"/>
<dbReference type="VEuPathDB" id="TriTrypDB:Lsey_0049_0030"/>
<name>A0A0N0P769_LEPSE</name>
<keyword evidence="3" id="KW-0732">Signal</keyword>
<reference evidence="4 5" key="1">
    <citation type="journal article" date="2015" name="PLoS Pathog.">
        <title>Leptomonas seymouri: Adaptations to the Dixenous Life Cycle Analyzed by Genome Sequencing, Transcriptome Profiling and Co-infection with Leishmania donovani.</title>
        <authorList>
            <person name="Kraeva N."/>
            <person name="Butenko A."/>
            <person name="Hlavacova J."/>
            <person name="Kostygov A."/>
            <person name="Myskova J."/>
            <person name="Grybchuk D."/>
            <person name="Lestinova T."/>
            <person name="Votypka J."/>
            <person name="Volf P."/>
            <person name="Opperdoes F."/>
            <person name="Flegontov P."/>
            <person name="Lukes J."/>
            <person name="Yurchenko V."/>
        </authorList>
    </citation>
    <scope>NUCLEOTIDE SEQUENCE [LARGE SCALE GENOMIC DNA]</scope>
    <source>
        <strain evidence="4 5">ATCC 30220</strain>
    </source>
</reference>
<keyword evidence="5" id="KW-1185">Reference proteome</keyword>
<dbReference type="Proteomes" id="UP000038009">
    <property type="component" value="Unassembled WGS sequence"/>
</dbReference>
<comment type="caution">
    <text evidence="4">The sequence shown here is derived from an EMBL/GenBank/DDBJ whole genome shotgun (WGS) entry which is preliminary data.</text>
</comment>
<dbReference type="OMA" id="NTYRVCY"/>
<keyword evidence="2" id="KW-0472">Membrane</keyword>
<dbReference type="EMBL" id="LJSK01000049">
    <property type="protein sequence ID" value="KPI88456.1"/>
    <property type="molecule type" value="Genomic_DNA"/>
</dbReference>
<keyword evidence="2" id="KW-1133">Transmembrane helix</keyword>
<organism evidence="4 5">
    <name type="scientific">Leptomonas seymouri</name>
    <dbReference type="NCBI Taxonomy" id="5684"/>
    <lineage>
        <taxon>Eukaryota</taxon>
        <taxon>Discoba</taxon>
        <taxon>Euglenozoa</taxon>
        <taxon>Kinetoplastea</taxon>
        <taxon>Metakinetoplastina</taxon>
        <taxon>Trypanosomatida</taxon>
        <taxon>Trypanosomatidae</taxon>
        <taxon>Leishmaniinae</taxon>
        <taxon>Leptomonas</taxon>
    </lineage>
</organism>
<evidence type="ECO:0000313" key="4">
    <source>
        <dbReference type="EMBL" id="KPI88456.1"/>
    </source>
</evidence>
<feature type="chain" id="PRO_5005857308" evidence="3">
    <location>
        <begin position="27"/>
        <end position="633"/>
    </location>
</feature>
<proteinExistence type="predicted"/>
<keyword evidence="2" id="KW-0812">Transmembrane</keyword>